<keyword evidence="2" id="KW-1185">Reference proteome</keyword>
<proteinExistence type="predicted"/>
<dbReference type="EMBL" id="KZ805659">
    <property type="protein sequence ID" value="PVH92676.1"/>
    <property type="molecule type" value="Genomic_DNA"/>
</dbReference>
<protein>
    <submittedName>
        <fullName evidence="1">Uncharacterized protein</fullName>
    </submittedName>
</protein>
<sequence>MASSNEYATKLTDSQSFRAWVTALEARATALGIWHLIDPKGTDQPLNQPIRPALPSLLQHQFTPTEDGDEPEAPEYHTMTAQQRNNFNLRMEYYKILEGQYNIDEKRYKEERDGLYKITTFFNHTVSPEYQAICCAPSKPMRMWIQLLELSLGVDAKQLRSRAREAYKQQVNTGLKANTGWESALRKLELAIVQAILYECPEVQKEEDINTDIIRWACHVNPSW</sequence>
<dbReference type="Proteomes" id="UP000244855">
    <property type="component" value="Unassembled WGS sequence"/>
</dbReference>
<dbReference type="OrthoDB" id="4959729at2759"/>
<evidence type="ECO:0000313" key="1">
    <source>
        <dbReference type="EMBL" id="PVH92676.1"/>
    </source>
</evidence>
<name>A0A2V1D3R7_9PLEO</name>
<reference evidence="1 2" key="1">
    <citation type="journal article" date="2018" name="Sci. Rep.">
        <title>Comparative genomics provides insights into the lifestyle and reveals functional heterogeneity of dark septate endophytic fungi.</title>
        <authorList>
            <person name="Knapp D.G."/>
            <person name="Nemeth J.B."/>
            <person name="Barry K."/>
            <person name="Hainaut M."/>
            <person name="Henrissat B."/>
            <person name="Johnson J."/>
            <person name="Kuo A."/>
            <person name="Lim J.H.P."/>
            <person name="Lipzen A."/>
            <person name="Nolan M."/>
            <person name="Ohm R.A."/>
            <person name="Tamas L."/>
            <person name="Grigoriev I.V."/>
            <person name="Spatafora J.W."/>
            <person name="Nagy L.G."/>
            <person name="Kovacs G.M."/>
        </authorList>
    </citation>
    <scope>NUCLEOTIDE SEQUENCE [LARGE SCALE GENOMIC DNA]</scope>
    <source>
        <strain evidence="1 2">DSE2036</strain>
    </source>
</reference>
<gene>
    <name evidence="1" type="ORF">DM02DRAFT_698977</name>
</gene>
<accession>A0A2V1D3R7</accession>
<feature type="non-terminal residue" evidence="1">
    <location>
        <position position="224"/>
    </location>
</feature>
<evidence type="ECO:0000313" key="2">
    <source>
        <dbReference type="Proteomes" id="UP000244855"/>
    </source>
</evidence>
<dbReference type="AlphaFoldDB" id="A0A2V1D3R7"/>
<organism evidence="1 2">
    <name type="scientific">Periconia macrospinosa</name>
    <dbReference type="NCBI Taxonomy" id="97972"/>
    <lineage>
        <taxon>Eukaryota</taxon>
        <taxon>Fungi</taxon>
        <taxon>Dikarya</taxon>
        <taxon>Ascomycota</taxon>
        <taxon>Pezizomycotina</taxon>
        <taxon>Dothideomycetes</taxon>
        <taxon>Pleosporomycetidae</taxon>
        <taxon>Pleosporales</taxon>
        <taxon>Massarineae</taxon>
        <taxon>Periconiaceae</taxon>
        <taxon>Periconia</taxon>
    </lineage>
</organism>